<evidence type="ECO:0000256" key="1">
    <source>
        <dbReference type="SAM" id="MobiDB-lite"/>
    </source>
</evidence>
<evidence type="ECO:0000256" key="2">
    <source>
        <dbReference type="SAM" id="Phobius"/>
    </source>
</evidence>
<gene>
    <name evidence="3" type="ORF">L3X38_012345</name>
</gene>
<proteinExistence type="predicted"/>
<keyword evidence="2" id="KW-0812">Transmembrane</keyword>
<protein>
    <submittedName>
        <fullName evidence="3">Uncharacterized protein</fullName>
    </submittedName>
</protein>
<dbReference type="AlphaFoldDB" id="A0AAD4ZGJ5"/>
<comment type="caution">
    <text evidence="3">The sequence shown here is derived from an EMBL/GenBank/DDBJ whole genome shotgun (WGS) entry which is preliminary data.</text>
</comment>
<feature type="region of interest" description="Disordered" evidence="1">
    <location>
        <begin position="86"/>
        <end position="107"/>
    </location>
</feature>
<keyword evidence="2" id="KW-0472">Membrane</keyword>
<dbReference type="Proteomes" id="UP001054821">
    <property type="component" value="Chromosome 2"/>
</dbReference>
<accession>A0AAD4ZGJ5</accession>
<dbReference type="EMBL" id="JAJFAZ020000002">
    <property type="protein sequence ID" value="KAI5344468.1"/>
    <property type="molecule type" value="Genomic_DNA"/>
</dbReference>
<reference evidence="3 4" key="1">
    <citation type="journal article" date="2022" name="G3 (Bethesda)">
        <title>Whole-genome sequence and methylome profiling of the almond [Prunus dulcis (Mill.) D.A. Webb] cultivar 'Nonpareil'.</title>
        <authorList>
            <person name="D'Amico-Willman K.M."/>
            <person name="Ouma W.Z."/>
            <person name="Meulia T."/>
            <person name="Sideli G.M."/>
            <person name="Gradziel T.M."/>
            <person name="Fresnedo-Ramirez J."/>
        </authorList>
    </citation>
    <scope>NUCLEOTIDE SEQUENCE [LARGE SCALE GENOMIC DNA]</scope>
    <source>
        <strain evidence="3">Clone GOH B32 T37-40</strain>
    </source>
</reference>
<name>A0AAD4ZGJ5_PRUDU</name>
<keyword evidence="4" id="KW-1185">Reference proteome</keyword>
<feature type="transmembrane region" description="Helical" evidence="2">
    <location>
        <begin position="38"/>
        <end position="56"/>
    </location>
</feature>
<sequence>MYVVFLALYYVVQGNVIFEGAPPPSLPPRSKIEFRIQLVFFCLVMVSIVSFLLWLFSPRLCSLYYEWGMRRNWGISMTPFPVNSNPPTSPSPYATDQPRPTPTAPPIPSPPRVLSCHEILFIPSFSKVGFGKGLVLKVRVVIVVSLPSIFQQPLPFGKGRLVSEHFDVAGKLLHQHVVAWARDTHRQGSGVHQRGLEVVCRLQQVCSSLHENFVGLALCREIVCRQVVWGLCQLLVKLSPSAV</sequence>
<organism evidence="3 4">
    <name type="scientific">Prunus dulcis</name>
    <name type="common">Almond</name>
    <name type="synonym">Amygdalus dulcis</name>
    <dbReference type="NCBI Taxonomy" id="3755"/>
    <lineage>
        <taxon>Eukaryota</taxon>
        <taxon>Viridiplantae</taxon>
        <taxon>Streptophyta</taxon>
        <taxon>Embryophyta</taxon>
        <taxon>Tracheophyta</taxon>
        <taxon>Spermatophyta</taxon>
        <taxon>Magnoliopsida</taxon>
        <taxon>eudicotyledons</taxon>
        <taxon>Gunneridae</taxon>
        <taxon>Pentapetalae</taxon>
        <taxon>rosids</taxon>
        <taxon>fabids</taxon>
        <taxon>Rosales</taxon>
        <taxon>Rosaceae</taxon>
        <taxon>Amygdaloideae</taxon>
        <taxon>Amygdaleae</taxon>
        <taxon>Prunus</taxon>
    </lineage>
</organism>
<evidence type="ECO:0000313" key="3">
    <source>
        <dbReference type="EMBL" id="KAI5344468.1"/>
    </source>
</evidence>
<keyword evidence="2" id="KW-1133">Transmembrane helix</keyword>
<evidence type="ECO:0000313" key="4">
    <source>
        <dbReference type="Proteomes" id="UP001054821"/>
    </source>
</evidence>